<proteinExistence type="predicted"/>
<dbReference type="HOGENOM" id="CLU_022610_0_0_2"/>
<dbReference type="eggNOG" id="arCOG00033">
    <property type="taxonomic scope" value="Archaea"/>
</dbReference>
<evidence type="ECO:0000256" key="3">
    <source>
        <dbReference type="ARBA" id="ARBA00022603"/>
    </source>
</evidence>
<accession>A0A075MN57</accession>
<dbReference type="InterPro" id="IPR056744">
    <property type="entry name" value="TRM5/TYW2-like_N"/>
</dbReference>
<dbReference type="GeneID" id="41596471"/>
<reference evidence="11 12" key="1">
    <citation type="journal article" date="2014" name="PLoS ONE">
        <title>Genome Sequence of Candidatus Nitrososphaera evergladensis from Group I.1b Enriched from Everglades Soil Reveals Novel Genomic Features of the Ammonia-Oxidizing Archaea.</title>
        <authorList>
            <person name="Zhalnina K.V."/>
            <person name="Dias R."/>
            <person name="Leonard M.T."/>
            <person name="Dorr de Quadros P."/>
            <person name="Camargo F.A."/>
            <person name="Drew J.C."/>
            <person name="Farmerie W.G."/>
            <person name="Daroub S.H."/>
            <person name="Triplett E.W."/>
        </authorList>
    </citation>
    <scope>NUCLEOTIDE SEQUENCE [LARGE SCALE GENOMIC DNA]</scope>
    <source>
        <strain evidence="11 12">SR1</strain>
    </source>
</reference>
<protein>
    <recommendedName>
        <fullName evidence="1">tRNA (guanine(37)-N(1))-methyltransferase</fullName>
        <ecNumber evidence="1">2.1.1.228</ecNumber>
    </recommendedName>
    <alternativeName>
        <fullName evidence="7">M1G-methyltransferase</fullName>
    </alternativeName>
    <alternativeName>
        <fullName evidence="8">tRNA [GM37] methyltransferase</fullName>
    </alternativeName>
</protein>
<dbReference type="SUPFAM" id="SSF53335">
    <property type="entry name" value="S-adenosyl-L-methionine-dependent methyltransferases"/>
    <property type="match status" value="1"/>
</dbReference>
<evidence type="ECO:0000256" key="8">
    <source>
        <dbReference type="ARBA" id="ARBA00033392"/>
    </source>
</evidence>
<sequence length="283" mass="31060">MPHMLKNVLAGVLTAEEASQVYSAFDQVGDIVIIKIPDSLAAKKQVIAEAILANVKTAKTVFAQASAVKGDYRIRELEFVAGENRTITEYREHGCRFRVDVARAYFSPRLSTERQRIASLVQDRETIVNMFAGIGTYSIIIAKAVKTCRVYSIDSNSVAHDLCIENAKINKVADRVVPICADASEAIKSQLAGVADRVIMPLPERAKEFVEPAVLALKKHGGVVHYFAHVKADGKQKAKEEAGAKDAKEVFAPYSYEILGTTVVREVGPRIYQIVADVKITKK</sequence>
<evidence type="ECO:0000313" key="11">
    <source>
        <dbReference type="EMBL" id="AIF82688.1"/>
    </source>
</evidence>
<keyword evidence="3 11" id="KW-0489">Methyltransferase</keyword>
<dbReference type="OrthoDB" id="8079at2157"/>
<organism evidence="11 12">
    <name type="scientific">Candidatus Nitrososphaera evergladensis SR1</name>
    <dbReference type="NCBI Taxonomy" id="1459636"/>
    <lineage>
        <taxon>Archaea</taxon>
        <taxon>Nitrososphaerota</taxon>
        <taxon>Nitrososphaeria</taxon>
        <taxon>Nitrososphaerales</taxon>
        <taxon>Nitrososphaeraceae</taxon>
        <taxon>Nitrososphaera</taxon>
    </lineage>
</organism>
<evidence type="ECO:0000256" key="7">
    <source>
        <dbReference type="ARBA" id="ARBA00029736"/>
    </source>
</evidence>
<dbReference type="Gene3D" id="3.30.300.110">
    <property type="entry name" value="Met-10+ protein-like domains"/>
    <property type="match status" value="1"/>
</dbReference>
<dbReference type="RefSeq" id="WP_193354084.1">
    <property type="nucleotide sequence ID" value="NZ_CP007174.1"/>
</dbReference>
<dbReference type="Pfam" id="PF25133">
    <property type="entry name" value="TYW2_N_2"/>
    <property type="match status" value="1"/>
</dbReference>
<comment type="catalytic activity">
    <reaction evidence="9">
        <text>guanosine(37) in tRNA + S-adenosyl-L-methionine = N(1)-methylguanosine(37) in tRNA + S-adenosyl-L-homocysteine + H(+)</text>
        <dbReference type="Rhea" id="RHEA:36899"/>
        <dbReference type="Rhea" id="RHEA-COMP:10145"/>
        <dbReference type="Rhea" id="RHEA-COMP:10147"/>
        <dbReference type="ChEBI" id="CHEBI:15378"/>
        <dbReference type="ChEBI" id="CHEBI:57856"/>
        <dbReference type="ChEBI" id="CHEBI:59789"/>
        <dbReference type="ChEBI" id="CHEBI:73542"/>
        <dbReference type="ChEBI" id="CHEBI:74269"/>
        <dbReference type="EC" id="2.1.1.228"/>
    </reaction>
</comment>
<dbReference type="GO" id="GO:0052906">
    <property type="term" value="F:tRNA (guanine(37)-N1)-methyltransferase activity"/>
    <property type="evidence" value="ECO:0007669"/>
    <property type="project" value="UniProtKB-EC"/>
</dbReference>
<evidence type="ECO:0000256" key="9">
    <source>
        <dbReference type="ARBA" id="ARBA00047783"/>
    </source>
</evidence>
<dbReference type="Pfam" id="PF02475">
    <property type="entry name" value="TRM5-TYW2_MTfase"/>
    <property type="match status" value="1"/>
</dbReference>
<dbReference type="InterPro" id="IPR030382">
    <property type="entry name" value="MeTrfase_TRM5/TYW2"/>
</dbReference>
<dbReference type="InterPro" id="IPR056743">
    <property type="entry name" value="TRM5-TYW2-like_MTfase"/>
</dbReference>
<dbReference type="EC" id="2.1.1.228" evidence="1"/>
<dbReference type="GO" id="GO:0005737">
    <property type="term" value="C:cytoplasm"/>
    <property type="evidence" value="ECO:0007669"/>
    <property type="project" value="TreeGrafter"/>
</dbReference>
<dbReference type="PANTHER" id="PTHR23245">
    <property type="entry name" value="TRNA METHYLTRANSFERASE"/>
    <property type="match status" value="1"/>
</dbReference>
<keyword evidence="2" id="KW-0963">Cytoplasm</keyword>
<dbReference type="InterPro" id="IPR029063">
    <property type="entry name" value="SAM-dependent_MTases_sf"/>
</dbReference>
<keyword evidence="6" id="KW-0819">tRNA processing</keyword>
<gene>
    <name evidence="11" type="ORF">NTE_00608</name>
</gene>
<dbReference type="PANTHER" id="PTHR23245:SF36">
    <property type="entry name" value="TRNA (GUANINE(37)-N1)-METHYLTRANSFERASE"/>
    <property type="match status" value="1"/>
</dbReference>
<dbReference type="KEGG" id="nev:NTE_00608"/>
<evidence type="ECO:0000259" key="10">
    <source>
        <dbReference type="PROSITE" id="PS51684"/>
    </source>
</evidence>
<evidence type="ECO:0000256" key="6">
    <source>
        <dbReference type="ARBA" id="ARBA00022694"/>
    </source>
</evidence>
<evidence type="ECO:0000256" key="2">
    <source>
        <dbReference type="ARBA" id="ARBA00022490"/>
    </source>
</evidence>
<dbReference type="STRING" id="1459636.NTE_00608"/>
<dbReference type="Proteomes" id="UP000028194">
    <property type="component" value="Chromosome"/>
</dbReference>
<evidence type="ECO:0000313" key="12">
    <source>
        <dbReference type="Proteomes" id="UP000028194"/>
    </source>
</evidence>
<keyword evidence="5" id="KW-0949">S-adenosyl-L-methionine</keyword>
<feature type="domain" description="SAM-dependent methyltransferase TRM5/TYW2-type" evidence="10">
    <location>
        <begin position="25"/>
        <end position="282"/>
    </location>
</feature>
<dbReference type="GO" id="GO:0002939">
    <property type="term" value="P:tRNA N1-guanine methylation"/>
    <property type="evidence" value="ECO:0007669"/>
    <property type="project" value="TreeGrafter"/>
</dbReference>
<name>A0A075MN57_9ARCH</name>
<keyword evidence="12" id="KW-1185">Reference proteome</keyword>
<dbReference type="PROSITE" id="PS51684">
    <property type="entry name" value="SAM_MT_TRM5_TYW2"/>
    <property type="match status" value="1"/>
</dbReference>
<evidence type="ECO:0000256" key="4">
    <source>
        <dbReference type="ARBA" id="ARBA00022679"/>
    </source>
</evidence>
<evidence type="ECO:0000256" key="1">
    <source>
        <dbReference type="ARBA" id="ARBA00012807"/>
    </source>
</evidence>
<dbReference type="AlphaFoldDB" id="A0A075MN57"/>
<keyword evidence="4 11" id="KW-0808">Transferase</keyword>
<dbReference type="EMBL" id="CP007174">
    <property type="protein sequence ID" value="AIF82688.1"/>
    <property type="molecule type" value="Genomic_DNA"/>
</dbReference>
<dbReference type="Gene3D" id="3.40.50.150">
    <property type="entry name" value="Vaccinia Virus protein VP39"/>
    <property type="match status" value="1"/>
</dbReference>
<evidence type="ECO:0000256" key="5">
    <source>
        <dbReference type="ARBA" id="ARBA00022691"/>
    </source>
</evidence>
<dbReference type="FunFam" id="3.30.300.110:FF:000001">
    <property type="entry name" value="tRNA (guanine(37)-N1)-methyltransferase"/>
    <property type="match status" value="1"/>
</dbReference>